<reference evidence="2 3" key="1">
    <citation type="submission" date="2015-04" db="EMBL/GenBank/DDBJ databases">
        <title>Complete genome of flavobacterium.</title>
        <authorList>
            <person name="Kwon Y.M."/>
            <person name="Kim S.-J."/>
        </authorList>
    </citation>
    <scope>NUCLEOTIDE SEQUENCE [LARGE SCALE GENOMIC DNA]</scope>
    <source>
        <strain evidence="2 3">DK169</strain>
    </source>
</reference>
<evidence type="ECO:0000256" key="1">
    <source>
        <dbReference type="SAM" id="MobiDB-lite"/>
    </source>
</evidence>
<name>A0A0Q0X1Q6_9FLAO</name>
<dbReference type="AlphaFoldDB" id="A0A0Q0X1Q6"/>
<dbReference type="Proteomes" id="UP000050827">
    <property type="component" value="Unassembled WGS sequence"/>
</dbReference>
<proteinExistence type="predicted"/>
<dbReference type="STRING" id="346185.AAY42_17835"/>
<comment type="caution">
    <text evidence="2">The sequence shown here is derived from an EMBL/GenBank/DDBJ whole genome shotgun (WGS) entry which is preliminary data.</text>
</comment>
<dbReference type="InterPro" id="IPR049804">
    <property type="entry name" value="Choice_anch_L"/>
</dbReference>
<accession>A0A0Q0X1Q6</accession>
<organism evidence="2 3">
    <name type="scientific">Flagellimonas eckloniae</name>
    <dbReference type="NCBI Taxonomy" id="346185"/>
    <lineage>
        <taxon>Bacteria</taxon>
        <taxon>Pseudomonadati</taxon>
        <taxon>Bacteroidota</taxon>
        <taxon>Flavobacteriia</taxon>
        <taxon>Flavobacteriales</taxon>
        <taxon>Flavobacteriaceae</taxon>
        <taxon>Flagellimonas</taxon>
    </lineage>
</organism>
<evidence type="ECO:0000313" key="3">
    <source>
        <dbReference type="Proteomes" id="UP000050827"/>
    </source>
</evidence>
<feature type="region of interest" description="Disordered" evidence="1">
    <location>
        <begin position="70"/>
        <end position="90"/>
    </location>
</feature>
<protein>
    <submittedName>
        <fullName evidence="2">Uncharacterized protein</fullName>
    </submittedName>
</protein>
<gene>
    <name evidence="2" type="ORF">AAY42_17835</name>
</gene>
<dbReference type="OrthoDB" id="9765926at2"/>
<feature type="compositionally biased region" description="Polar residues" evidence="1">
    <location>
        <begin position="81"/>
        <end position="90"/>
    </location>
</feature>
<dbReference type="NCBIfam" id="NF038133">
    <property type="entry name" value="choice_anch_L"/>
    <property type="match status" value="1"/>
</dbReference>
<sequence length="90" mass="9447">MSGICEAQNIGFYGRSNNDDSAISMAGMTRSMVAASEVTPGEVYSIKLVIADNLDSALDSAVFLEGSSFSTDVGLGEDRTVQNGQPSVHR</sequence>
<evidence type="ECO:0000313" key="2">
    <source>
        <dbReference type="EMBL" id="KQC31524.1"/>
    </source>
</evidence>
<dbReference type="EMBL" id="LCTZ01000002">
    <property type="protein sequence ID" value="KQC31524.1"/>
    <property type="molecule type" value="Genomic_DNA"/>
</dbReference>
<keyword evidence="3" id="KW-1185">Reference proteome</keyword>